<evidence type="ECO:0000313" key="2">
    <source>
        <dbReference type="Proteomes" id="UP000179807"/>
    </source>
</evidence>
<comment type="caution">
    <text evidence="1">The sequence shown here is derived from an EMBL/GenBank/DDBJ whole genome shotgun (WGS) entry which is preliminary data.</text>
</comment>
<organism evidence="1 2">
    <name type="scientific">Tritrichomonas foetus</name>
    <dbReference type="NCBI Taxonomy" id="1144522"/>
    <lineage>
        <taxon>Eukaryota</taxon>
        <taxon>Metamonada</taxon>
        <taxon>Parabasalia</taxon>
        <taxon>Tritrichomonadida</taxon>
        <taxon>Tritrichomonadidae</taxon>
        <taxon>Tritrichomonas</taxon>
    </lineage>
</organism>
<sequence>MYGHITSENFILLMSNYQQNLFPCGSFIVCSKNAGYIAYDIRKAKISETNLDFTFSFSINKCFETANPKTHEPGCVFSLIDGSSIFYSYINKAFSPIPIMFSNKSVLLNNFVLLSIEENNLISSRTKFTDASEEYEETKLLYENIPNDSVFICSNPHEALLISSQNPLALVVSQNKVRKLPPGFASSIVSATFFDSDTIALSTNNEMVHLFNKKGDIISLKTENHHIIKMEATDLDCFERSLVCLTSDKSLLLIHFKSSTIRIISENDVRDFCIVHSPFDRIVILSVKGKIHFASLEDKNPMNPTIRSMIEALDSRIVTGLNTTAEMRKSLTIRENLAENENEVQTYLPFMIPLFGEKSQPLKTNNNDEINHENNLNESENNYRSDEEDVQFWIDNLHETSFELHCNSALPAKYDLFLSSRNIGFCCSYQTEIIDEFSINVTFNIIVENMKNYEPFSLFINIENECKFVCFVEFLIPDLVKNQSIDRISESYFVSFPIKIPCPQLPCEYQSADQGVIIQLKADSCQSFQQKSMHVLFSLPEQAEFHCREKTEKQIHIVKELSRYTESFLQSIVMSTDQSIDLKRLMEFKTAIDDLMASFLW</sequence>
<evidence type="ECO:0000313" key="1">
    <source>
        <dbReference type="EMBL" id="OHT01868.1"/>
    </source>
</evidence>
<dbReference type="OrthoDB" id="10527427at2759"/>
<accession>A0A1J4JWG1</accession>
<dbReference type="VEuPathDB" id="TrichDB:TRFO_31209"/>
<dbReference type="AlphaFoldDB" id="A0A1J4JWG1"/>
<dbReference type="GeneID" id="94842501"/>
<dbReference type="RefSeq" id="XP_068355004.1">
    <property type="nucleotide sequence ID" value="XM_068507797.1"/>
</dbReference>
<dbReference type="SUPFAM" id="SSF50978">
    <property type="entry name" value="WD40 repeat-like"/>
    <property type="match status" value="1"/>
</dbReference>
<protein>
    <submittedName>
        <fullName evidence="1">Uncharacterized protein</fullName>
    </submittedName>
</protein>
<proteinExistence type="predicted"/>
<dbReference type="EMBL" id="MLAK01000892">
    <property type="protein sequence ID" value="OHT01868.1"/>
    <property type="molecule type" value="Genomic_DNA"/>
</dbReference>
<name>A0A1J4JWG1_9EUKA</name>
<keyword evidence="2" id="KW-1185">Reference proteome</keyword>
<dbReference type="Proteomes" id="UP000179807">
    <property type="component" value="Unassembled WGS sequence"/>
</dbReference>
<dbReference type="InterPro" id="IPR036322">
    <property type="entry name" value="WD40_repeat_dom_sf"/>
</dbReference>
<gene>
    <name evidence="1" type="ORF">TRFO_31209</name>
</gene>
<reference evidence="1" key="1">
    <citation type="submission" date="2016-10" db="EMBL/GenBank/DDBJ databases">
        <authorList>
            <person name="Benchimol M."/>
            <person name="Almeida L.G."/>
            <person name="Vasconcelos A.T."/>
            <person name="Perreira-Neves A."/>
            <person name="Rosa I.A."/>
            <person name="Tasca T."/>
            <person name="Bogo M.R."/>
            <person name="de Souza W."/>
        </authorList>
    </citation>
    <scope>NUCLEOTIDE SEQUENCE [LARGE SCALE GENOMIC DNA]</scope>
    <source>
        <strain evidence="1">K</strain>
    </source>
</reference>